<dbReference type="InterPro" id="IPR057531">
    <property type="entry name" value="PUMA/OVT1_CC"/>
</dbReference>
<protein>
    <submittedName>
        <fullName evidence="6">GRIP domain-containing protein</fullName>
    </submittedName>
</protein>
<dbReference type="OrthoDB" id="5835755at2759"/>
<evidence type="ECO:0000313" key="4">
    <source>
        <dbReference type="EMBL" id="VDK20973.1"/>
    </source>
</evidence>
<reference evidence="6" key="1">
    <citation type="submission" date="2017-02" db="UniProtKB">
        <authorList>
            <consortium name="WormBaseParasite"/>
        </authorList>
    </citation>
    <scope>IDENTIFICATION</scope>
</reference>
<feature type="coiled-coil region" evidence="1">
    <location>
        <begin position="52"/>
        <end position="100"/>
    </location>
</feature>
<name>A0A0M3J6F1_ANISI</name>
<feature type="compositionally biased region" description="Polar residues" evidence="2">
    <location>
        <begin position="119"/>
        <end position="129"/>
    </location>
</feature>
<evidence type="ECO:0000259" key="3">
    <source>
        <dbReference type="Pfam" id="PF24627"/>
    </source>
</evidence>
<dbReference type="AlphaFoldDB" id="A0A0M3J6F1"/>
<evidence type="ECO:0000256" key="1">
    <source>
        <dbReference type="SAM" id="Coils"/>
    </source>
</evidence>
<feature type="region of interest" description="Disordered" evidence="2">
    <location>
        <begin position="110"/>
        <end position="135"/>
    </location>
</feature>
<feature type="domain" description="PUMA/OVT1 coiled-coil region" evidence="3">
    <location>
        <begin position="151"/>
        <end position="224"/>
    </location>
</feature>
<organism evidence="6">
    <name type="scientific">Anisakis simplex</name>
    <name type="common">Herring worm</name>
    <dbReference type="NCBI Taxonomy" id="6269"/>
    <lineage>
        <taxon>Eukaryota</taxon>
        <taxon>Metazoa</taxon>
        <taxon>Ecdysozoa</taxon>
        <taxon>Nematoda</taxon>
        <taxon>Chromadorea</taxon>
        <taxon>Rhabditida</taxon>
        <taxon>Spirurina</taxon>
        <taxon>Ascaridomorpha</taxon>
        <taxon>Ascaridoidea</taxon>
        <taxon>Anisakidae</taxon>
        <taxon>Anisakis</taxon>
        <taxon>Anisakis simplex complex</taxon>
    </lineage>
</organism>
<reference evidence="4 5" key="2">
    <citation type="submission" date="2018-11" db="EMBL/GenBank/DDBJ databases">
        <authorList>
            <consortium name="Pathogen Informatics"/>
        </authorList>
    </citation>
    <scope>NUCLEOTIDE SEQUENCE [LARGE SCALE GENOMIC DNA]</scope>
</reference>
<dbReference type="EMBL" id="UYRR01004330">
    <property type="protein sequence ID" value="VDK20973.1"/>
    <property type="molecule type" value="Genomic_DNA"/>
</dbReference>
<dbReference type="Pfam" id="PF24627">
    <property type="entry name" value="PUMA_CC"/>
    <property type="match status" value="1"/>
</dbReference>
<keyword evidence="5" id="KW-1185">Reference proteome</keyword>
<dbReference type="Gene3D" id="1.10.287.1490">
    <property type="match status" value="1"/>
</dbReference>
<keyword evidence="1" id="KW-0175">Coiled coil</keyword>
<sequence>MKDQGGTTTVINQDKTLYEAIKRFNVDTTAAQPLATGGQFGISTTAADDELHKEIMKKYEESVERILELESRGDGNASKVLDLEDELKRTKDRLSECLDALRKIHMVSKEPVPVEGSSERSSGAQSPASLAQVAPPEVLRSVRQALRNRDNELQLMQRKMKNTESQVNDLEIQLNSAEETRKRLEKQLLDTKKELTAQTRALDDAGRDIKRLEERLAKVESERNVLDSAKKHLDDEVRRLKSLLDASATDGEKKALEEAEARIREIEDETKKRYLLFFTTCIFLL</sequence>
<evidence type="ECO:0000313" key="6">
    <source>
        <dbReference type="WBParaSite" id="ASIM_0000313701-mRNA-1"/>
    </source>
</evidence>
<feature type="coiled-coil region" evidence="1">
    <location>
        <begin position="139"/>
        <end position="269"/>
    </location>
</feature>
<dbReference type="SUPFAM" id="SSF57997">
    <property type="entry name" value="Tropomyosin"/>
    <property type="match status" value="1"/>
</dbReference>
<dbReference type="Proteomes" id="UP000267096">
    <property type="component" value="Unassembled WGS sequence"/>
</dbReference>
<gene>
    <name evidence="4" type="ORF">ASIM_LOCUS2983</name>
</gene>
<evidence type="ECO:0000256" key="2">
    <source>
        <dbReference type="SAM" id="MobiDB-lite"/>
    </source>
</evidence>
<evidence type="ECO:0000313" key="5">
    <source>
        <dbReference type="Proteomes" id="UP000267096"/>
    </source>
</evidence>
<proteinExistence type="predicted"/>
<dbReference type="WBParaSite" id="ASIM_0000313701-mRNA-1">
    <property type="protein sequence ID" value="ASIM_0000313701-mRNA-1"/>
    <property type="gene ID" value="ASIM_0000313701"/>
</dbReference>
<accession>A0A0M3J6F1</accession>